<protein>
    <submittedName>
        <fullName evidence="3">Putative chymotrypsin inhibitor</fullName>
    </submittedName>
</protein>
<dbReference type="EMBL" id="KY287663">
    <property type="protein sequence ID" value="ATN38933.1"/>
    <property type="molecule type" value="mRNA"/>
</dbReference>
<dbReference type="Gene3D" id="2.10.25.10">
    <property type="entry name" value="Laminin"/>
    <property type="match status" value="1"/>
</dbReference>
<dbReference type="InterPro" id="IPR036084">
    <property type="entry name" value="Ser_inhib-like_sf"/>
</dbReference>
<dbReference type="Pfam" id="PF01826">
    <property type="entry name" value="TIL"/>
    <property type="match status" value="1"/>
</dbReference>
<dbReference type="CDD" id="cd19941">
    <property type="entry name" value="TIL"/>
    <property type="match status" value="1"/>
</dbReference>
<evidence type="ECO:0000256" key="1">
    <source>
        <dbReference type="SAM" id="SignalP"/>
    </source>
</evidence>
<feature type="signal peptide" evidence="1">
    <location>
        <begin position="1"/>
        <end position="19"/>
    </location>
</feature>
<evidence type="ECO:0000259" key="2">
    <source>
        <dbReference type="Pfam" id="PF01826"/>
    </source>
</evidence>
<reference evidence="3" key="1">
    <citation type="submission" date="2016-11" db="EMBL/GenBank/DDBJ databases">
        <authorList>
            <person name="Jaros S."/>
            <person name="Januszkiewicz K."/>
            <person name="Wedrychowicz H."/>
        </authorList>
    </citation>
    <scope>NUCLEOTIDE SEQUENCE</scope>
</reference>
<name>A0A2D1CK43_ANOGL</name>
<proteinExistence type="evidence at transcript level"/>
<dbReference type="InterPro" id="IPR002919">
    <property type="entry name" value="TIL_dom"/>
</dbReference>
<dbReference type="RefSeq" id="XP_018579624.1">
    <property type="nucleotide sequence ID" value="XM_018724108.1"/>
</dbReference>
<keyword evidence="1" id="KW-0732">Signal</keyword>
<evidence type="ECO:0000313" key="3">
    <source>
        <dbReference type="EMBL" id="ATN38933.1"/>
    </source>
</evidence>
<feature type="chain" id="PRO_5013789965" evidence="1">
    <location>
        <begin position="20"/>
        <end position="77"/>
    </location>
</feature>
<dbReference type="OrthoDB" id="6720924at2759"/>
<accession>A0A2D1CK43</accession>
<dbReference type="AlphaFoldDB" id="A0A2D1CK43"/>
<dbReference type="GeneID" id="108917483"/>
<sequence>MKFIYIALLLTVMIAYSSAAGKCSGPNERFYECQPCAAINCGDTAPGACIAVCRNPGCYCNTGFLRKKGRCVRKNQC</sequence>
<dbReference type="SUPFAM" id="SSF57567">
    <property type="entry name" value="Serine protease inhibitors"/>
    <property type="match status" value="1"/>
</dbReference>
<feature type="domain" description="TIL" evidence="2">
    <location>
        <begin position="25"/>
        <end position="77"/>
    </location>
</feature>
<organism evidence="3">
    <name type="scientific">Anoplophora glabripennis</name>
    <name type="common">Asian longhorn beetle</name>
    <name type="synonym">Anoplophora nobilis</name>
    <dbReference type="NCBI Taxonomy" id="217634"/>
    <lineage>
        <taxon>Eukaryota</taxon>
        <taxon>Metazoa</taxon>
        <taxon>Ecdysozoa</taxon>
        <taxon>Arthropoda</taxon>
        <taxon>Hexapoda</taxon>
        <taxon>Insecta</taxon>
        <taxon>Pterygota</taxon>
        <taxon>Neoptera</taxon>
        <taxon>Endopterygota</taxon>
        <taxon>Coleoptera</taxon>
        <taxon>Polyphaga</taxon>
        <taxon>Cucujiformia</taxon>
        <taxon>Chrysomeloidea</taxon>
        <taxon>Cerambycidae</taxon>
        <taxon>Lamiinae</taxon>
        <taxon>Lamiini</taxon>
        <taxon>Anoplophora</taxon>
    </lineage>
</organism>